<dbReference type="RefSeq" id="WP_380115706.1">
    <property type="nucleotide sequence ID" value="NZ_JBHSIU010000018.1"/>
</dbReference>
<accession>A0ABV9VVM9</accession>
<gene>
    <name evidence="4" type="ORF">ACFPIJ_15870</name>
</gene>
<evidence type="ECO:0000259" key="3">
    <source>
        <dbReference type="Pfam" id="PF13649"/>
    </source>
</evidence>
<dbReference type="GO" id="GO:0008168">
    <property type="term" value="F:methyltransferase activity"/>
    <property type="evidence" value="ECO:0007669"/>
    <property type="project" value="UniProtKB-KW"/>
</dbReference>
<dbReference type="InterPro" id="IPR051052">
    <property type="entry name" value="Diverse_substrate_MTase"/>
</dbReference>
<dbReference type="InterPro" id="IPR029063">
    <property type="entry name" value="SAM-dependent_MTases_sf"/>
</dbReference>
<keyword evidence="2" id="KW-0808">Transferase</keyword>
<dbReference type="EMBL" id="JBHSIU010000018">
    <property type="protein sequence ID" value="MFC4999313.1"/>
    <property type="molecule type" value="Genomic_DNA"/>
</dbReference>
<evidence type="ECO:0000313" key="4">
    <source>
        <dbReference type="EMBL" id="MFC4999313.1"/>
    </source>
</evidence>
<keyword evidence="5" id="KW-1185">Reference proteome</keyword>
<keyword evidence="1 4" id="KW-0489">Methyltransferase</keyword>
<organism evidence="4 5">
    <name type="scientific">Dactylosporangium cerinum</name>
    <dbReference type="NCBI Taxonomy" id="1434730"/>
    <lineage>
        <taxon>Bacteria</taxon>
        <taxon>Bacillati</taxon>
        <taxon>Actinomycetota</taxon>
        <taxon>Actinomycetes</taxon>
        <taxon>Micromonosporales</taxon>
        <taxon>Micromonosporaceae</taxon>
        <taxon>Dactylosporangium</taxon>
    </lineage>
</organism>
<dbReference type="PANTHER" id="PTHR44942">
    <property type="entry name" value="METHYLTRANSF_11 DOMAIN-CONTAINING PROTEIN"/>
    <property type="match status" value="1"/>
</dbReference>
<feature type="domain" description="Methyltransferase" evidence="3">
    <location>
        <begin position="42"/>
        <end position="135"/>
    </location>
</feature>
<dbReference type="Proteomes" id="UP001595912">
    <property type="component" value="Unassembled WGS sequence"/>
</dbReference>
<dbReference type="SUPFAM" id="SSF53335">
    <property type="entry name" value="S-adenosyl-L-methionine-dependent methyltransferases"/>
    <property type="match status" value="1"/>
</dbReference>
<protein>
    <submittedName>
        <fullName evidence="4">Methyltransferase domain-containing protein</fullName>
    </submittedName>
</protein>
<dbReference type="CDD" id="cd02440">
    <property type="entry name" value="AdoMet_MTases"/>
    <property type="match status" value="1"/>
</dbReference>
<dbReference type="Pfam" id="PF13649">
    <property type="entry name" value="Methyltransf_25"/>
    <property type="match status" value="1"/>
</dbReference>
<name>A0ABV9VVM9_9ACTN</name>
<evidence type="ECO:0000256" key="2">
    <source>
        <dbReference type="ARBA" id="ARBA00022679"/>
    </source>
</evidence>
<reference evidence="5" key="1">
    <citation type="journal article" date="2019" name="Int. J. Syst. Evol. Microbiol.">
        <title>The Global Catalogue of Microorganisms (GCM) 10K type strain sequencing project: providing services to taxonomists for standard genome sequencing and annotation.</title>
        <authorList>
            <consortium name="The Broad Institute Genomics Platform"/>
            <consortium name="The Broad Institute Genome Sequencing Center for Infectious Disease"/>
            <person name="Wu L."/>
            <person name="Ma J."/>
        </authorList>
    </citation>
    <scope>NUCLEOTIDE SEQUENCE [LARGE SCALE GENOMIC DNA]</scope>
    <source>
        <strain evidence="5">CGMCC 4.7152</strain>
    </source>
</reference>
<comment type="caution">
    <text evidence="4">The sequence shown here is derived from an EMBL/GenBank/DDBJ whole genome shotgun (WGS) entry which is preliminary data.</text>
</comment>
<evidence type="ECO:0000256" key="1">
    <source>
        <dbReference type="ARBA" id="ARBA00022603"/>
    </source>
</evidence>
<dbReference type="PANTHER" id="PTHR44942:SF4">
    <property type="entry name" value="METHYLTRANSFERASE TYPE 11 DOMAIN-CONTAINING PROTEIN"/>
    <property type="match status" value="1"/>
</dbReference>
<proteinExistence type="predicted"/>
<dbReference type="Gene3D" id="3.40.50.150">
    <property type="entry name" value="Vaccinia Virus protein VP39"/>
    <property type="match status" value="1"/>
</dbReference>
<evidence type="ECO:0000313" key="5">
    <source>
        <dbReference type="Proteomes" id="UP001595912"/>
    </source>
</evidence>
<dbReference type="GO" id="GO:0032259">
    <property type="term" value="P:methylation"/>
    <property type="evidence" value="ECO:0007669"/>
    <property type="project" value="UniProtKB-KW"/>
</dbReference>
<sequence>MSYDQDLFAGTAAYYARYRPPYPAAAIACLVDGFRLGAATPVLDLGCGTGQLAVPLAGAGCRVWAVDPDPDMIAEGSTLLPPDLPGQVRWVTARSEDLRATDLPPLRLCTMGASFHWMDRDAVLAFLDTVVEPGGGIALLSGSASIFSRSDGLEGAWLEVTREVVTEFLGPRRRAGSGTYSHPKRSHEQVLASSAFGAVEAHRFTTTRPLSVDAVIGQQLSTSYASPTQLGDRLPDFRRELARRLEAIVPPGGFPTVEHTDVILARRGGGEAG</sequence>
<dbReference type="InterPro" id="IPR041698">
    <property type="entry name" value="Methyltransf_25"/>
</dbReference>